<feature type="transmembrane region" description="Helical" evidence="6">
    <location>
        <begin position="147"/>
        <end position="171"/>
    </location>
</feature>
<evidence type="ECO:0000313" key="7">
    <source>
        <dbReference type="EMBL" id="KAB0682778.1"/>
    </source>
</evidence>
<dbReference type="EMBL" id="VZDO01000001">
    <property type="protein sequence ID" value="KAB0682778.1"/>
    <property type="molecule type" value="Genomic_DNA"/>
</dbReference>
<comment type="caution">
    <text evidence="7">The sequence shown here is derived from an EMBL/GenBank/DDBJ whole genome shotgun (WGS) entry which is preliminary data.</text>
</comment>
<keyword evidence="2" id="KW-1003">Cell membrane</keyword>
<dbReference type="GO" id="GO:0005886">
    <property type="term" value="C:plasma membrane"/>
    <property type="evidence" value="ECO:0007669"/>
    <property type="project" value="UniProtKB-SubCell"/>
</dbReference>
<evidence type="ECO:0000256" key="2">
    <source>
        <dbReference type="ARBA" id="ARBA00022475"/>
    </source>
</evidence>
<evidence type="ECO:0000256" key="5">
    <source>
        <dbReference type="ARBA" id="ARBA00023136"/>
    </source>
</evidence>
<comment type="subcellular location">
    <subcellularLocation>
        <location evidence="1">Cell membrane</location>
        <topology evidence="1">Multi-pass membrane protein</topology>
    </subcellularLocation>
</comment>
<dbReference type="PIRSF" id="PIRSF006324">
    <property type="entry name" value="LeuE"/>
    <property type="match status" value="1"/>
</dbReference>
<dbReference type="RefSeq" id="WP_150967749.1">
    <property type="nucleotide sequence ID" value="NZ_VZDO01000001.1"/>
</dbReference>
<keyword evidence="3 6" id="KW-0812">Transmembrane</keyword>
<evidence type="ECO:0000313" key="8">
    <source>
        <dbReference type="Proteomes" id="UP000432089"/>
    </source>
</evidence>
<keyword evidence="5 6" id="KW-0472">Membrane</keyword>
<protein>
    <submittedName>
        <fullName evidence="7">LysE family translocator</fullName>
    </submittedName>
</protein>
<evidence type="ECO:0000256" key="1">
    <source>
        <dbReference type="ARBA" id="ARBA00004651"/>
    </source>
</evidence>
<sequence length="212" mass="22583">MPPFEALLPFLFGLLVLQLSPGPDMLLILDRGIAHGAKVAFSTIAGIVLVAGAVQIAMLVFGFGALIRSHPAFMPLLRSAGAAYLCYLGIRMLTTRLRAPDLVAVRPAGLGDALWEGAVSSLTNPKSFLFLFVVLPQFVDPRAGPVWLQMLVLGILHKLAGAVTLGSVALLAGRIGGWMRRWPRVLPIQRNLCGLVMIGLSAALATRIPYAP</sequence>
<dbReference type="AlphaFoldDB" id="A0A7V7U1X9"/>
<name>A0A7V7U1X9_9HYPH</name>
<evidence type="ECO:0000256" key="4">
    <source>
        <dbReference type="ARBA" id="ARBA00022989"/>
    </source>
</evidence>
<reference evidence="7 8" key="1">
    <citation type="submission" date="2019-09" db="EMBL/GenBank/DDBJ databases">
        <title>YIM 132180 draft genome.</title>
        <authorList>
            <person name="Zhang K."/>
        </authorList>
    </citation>
    <scope>NUCLEOTIDE SEQUENCE [LARGE SCALE GENOMIC DNA]</scope>
    <source>
        <strain evidence="7 8">YIM 132180</strain>
    </source>
</reference>
<dbReference type="Proteomes" id="UP000432089">
    <property type="component" value="Unassembled WGS sequence"/>
</dbReference>
<dbReference type="PANTHER" id="PTHR30086:SF20">
    <property type="entry name" value="ARGININE EXPORTER PROTEIN ARGO-RELATED"/>
    <property type="match status" value="1"/>
</dbReference>
<feature type="transmembrane region" description="Helical" evidence="6">
    <location>
        <begin position="192"/>
        <end position="210"/>
    </location>
</feature>
<dbReference type="Pfam" id="PF01810">
    <property type="entry name" value="LysE"/>
    <property type="match status" value="1"/>
</dbReference>
<evidence type="ECO:0000256" key="3">
    <source>
        <dbReference type="ARBA" id="ARBA00022692"/>
    </source>
</evidence>
<proteinExistence type="predicted"/>
<feature type="transmembrane region" description="Helical" evidence="6">
    <location>
        <begin position="73"/>
        <end position="93"/>
    </location>
</feature>
<feature type="transmembrane region" description="Helical" evidence="6">
    <location>
        <begin position="41"/>
        <end position="67"/>
    </location>
</feature>
<evidence type="ECO:0000256" key="6">
    <source>
        <dbReference type="SAM" id="Phobius"/>
    </source>
</evidence>
<keyword evidence="4 6" id="KW-1133">Transmembrane helix</keyword>
<dbReference type="PANTHER" id="PTHR30086">
    <property type="entry name" value="ARGININE EXPORTER PROTEIN ARGO"/>
    <property type="match status" value="1"/>
</dbReference>
<gene>
    <name evidence="7" type="ORF">F6X38_01470</name>
</gene>
<accession>A0A7V7U1X9</accession>
<keyword evidence="8" id="KW-1185">Reference proteome</keyword>
<feature type="transmembrane region" description="Helical" evidence="6">
    <location>
        <begin position="6"/>
        <end position="29"/>
    </location>
</feature>
<dbReference type="GO" id="GO:0015171">
    <property type="term" value="F:amino acid transmembrane transporter activity"/>
    <property type="evidence" value="ECO:0007669"/>
    <property type="project" value="TreeGrafter"/>
</dbReference>
<organism evidence="7 8">
    <name type="scientific">Plantimonas leprariae</name>
    <dbReference type="NCBI Taxonomy" id="2615207"/>
    <lineage>
        <taxon>Bacteria</taxon>
        <taxon>Pseudomonadati</taxon>
        <taxon>Pseudomonadota</taxon>
        <taxon>Alphaproteobacteria</taxon>
        <taxon>Hyphomicrobiales</taxon>
        <taxon>Aurantimonadaceae</taxon>
        <taxon>Plantimonas</taxon>
    </lineage>
</organism>
<dbReference type="InterPro" id="IPR001123">
    <property type="entry name" value="LeuE-type"/>
</dbReference>